<reference evidence="3 4" key="1">
    <citation type="submission" date="2016-12" db="EMBL/GenBank/DDBJ databases">
        <title>Complete genome sequence of Clostridium kluyveri JZZ isolated from the pit mud of a Chinese flavor liquor-making factory.</title>
        <authorList>
            <person name="Wang Y."/>
        </authorList>
    </citation>
    <scope>NUCLEOTIDE SEQUENCE [LARGE SCALE GENOMIC DNA]</scope>
    <source>
        <strain evidence="3 4">JZZ</strain>
    </source>
</reference>
<accession>A0A1L5F4D1</accession>
<dbReference type="OrthoDB" id="2216648at2"/>
<dbReference type="InterPro" id="IPR014983">
    <property type="entry name" value="GAD-rel"/>
</dbReference>
<proteinExistence type="predicted"/>
<dbReference type="InterPro" id="IPR015002">
    <property type="entry name" value="T6SS_Tdi1_C"/>
</dbReference>
<evidence type="ECO:0000259" key="2">
    <source>
        <dbReference type="Pfam" id="PF08906"/>
    </source>
</evidence>
<evidence type="ECO:0000313" key="3">
    <source>
        <dbReference type="EMBL" id="APM37710.1"/>
    </source>
</evidence>
<dbReference type="AlphaFoldDB" id="A0A1L5F4D1"/>
<dbReference type="EMBL" id="CP018335">
    <property type="protein sequence ID" value="APM37710.1"/>
    <property type="molecule type" value="Genomic_DNA"/>
</dbReference>
<gene>
    <name evidence="3" type="ORF">BS101_02570</name>
</gene>
<feature type="domain" description="T6SS immunity protein Tdi1 C-terminal" evidence="2">
    <location>
        <begin position="106"/>
        <end position="177"/>
    </location>
</feature>
<evidence type="ECO:0000313" key="4">
    <source>
        <dbReference type="Proteomes" id="UP000184604"/>
    </source>
</evidence>
<dbReference type="Pfam" id="PF08906">
    <property type="entry name" value="T6SS_Tdi1_C"/>
    <property type="match status" value="1"/>
</dbReference>
<name>A0A1L5F4D1_CLOKL</name>
<protein>
    <recommendedName>
        <fullName evidence="5">DUF1851 domain-containing protein</fullName>
    </recommendedName>
</protein>
<evidence type="ECO:0008006" key="5">
    <source>
        <dbReference type="Google" id="ProtNLM"/>
    </source>
</evidence>
<dbReference type="Pfam" id="PF08887">
    <property type="entry name" value="GAD-like"/>
    <property type="match status" value="1"/>
</dbReference>
<dbReference type="RefSeq" id="WP_073537398.1">
    <property type="nucleotide sequence ID" value="NZ_CP018335.1"/>
</dbReference>
<organism evidence="3 4">
    <name type="scientific">Clostridium kluyveri</name>
    <dbReference type="NCBI Taxonomy" id="1534"/>
    <lineage>
        <taxon>Bacteria</taxon>
        <taxon>Bacillati</taxon>
        <taxon>Bacillota</taxon>
        <taxon>Clostridia</taxon>
        <taxon>Eubacteriales</taxon>
        <taxon>Clostridiaceae</taxon>
        <taxon>Clostridium</taxon>
    </lineage>
</organism>
<sequence>MNDDLFKEYNFNNKVDIKVIDKYKEIIPIELISVWEEYGFGSILNGCLKIVNPEEYQSVVDMSYFRANVAIPIMITGFGDIVIWEKNEYVSIIKYKNGTFDIILKRFKHFFNCLKDEYFVEKYLEVDKYSKAVSKLGELEYDECFGYVPLLGLGGSEKVENLKKVKIKEHIELITQLVGKIE</sequence>
<feature type="domain" description="GAD-related" evidence="1">
    <location>
        <begin position="12"/>
        <end position="89"/>
    </location>
</feature>
<evidence type="ECO:0000259" key="1">
    <source>
        <dbReference type="Pfam" id="PF08887"/>
    </source>
</evidence>
<dbReference type="Proteomes" id="UP000184604">
    <property type="component" value="Chromosome"/>
</dbReference>